<evidence type="ECO:0000259" key="2">
    <source>
        <dbReference type="Pfam" id="PF02221"/>
    </source>
</evidence>
<keyword evidence="4" id="KW-1185">Reference proteome</keyword>
<dbReference type="InterPro" id="IPR003172">
    <property type="entry name" value="ML_dom"/>
</dbReference>
<feature type="domain" description="MD-2-related lipid-recognition" evidence="2">
    <location>
        <begin position="23"/>
        <end position="158"/>
    </location>
</feature>
<dbReference type="Pfam" id="PF02221">
    <property type="entry name" value="E1_DerP2_DerF2"/>
    <property type="match status" value="1"/>
</dbReference>
<keyword evidence="1" id="KW-0732">Signal</keyword>
<dbReference type="InterPro" id="IPR014756">
    <property type="entry name" value="Ig_E-set"/>
</dbReference>
<evidence type="ECO:0000256" key="1">
    <source>
        <dbReference type="SAM" id="SignalP"/>
    </source>
</evidence>
<comment type="caution">
    <text evidence="3">The sequence shown here is derived from an EMBL/GenBank/DDBJ whole genome shotgun (WGS) entry which is preliminary data.</text>
</comment>
<gene>
    <name evidence="3" type="primary">AVEN_225944_1</name>
    <name evidence="3" type="ORF">NPIL_615911</name>
</gene>
<dbReference type="SUPFAM" id="SSF81296">
    <property type="entry name" value="E set domains"/>
    <property type="match status" value="1"/>
</dbReference>
<evidence type="ECO:0000313" key="4">
    <source>
        <dbReference type="Proteomes" id="UP000887013"/>
    </source>
</evidence>
<reference evidence="3" key="1">
    <citation type="submission" date="2020-08" db="EMBL/GenBank/DDBJ databases">
        <title>Multicomponent nature underlies the extraordinary mechanical properties of spider dragline silk.</title>
        <authorList>
            <person name="Kono N."/>
            <person name="Nakamura H."/>
            <person name="Mori M."/>
            <person name="Yoshida Y."/>
            <person name="Ohtoshi R."/>
            <person name="Malay A.D."/>
            <person name="Moran D.A.P."/>
            <person name="Tomita M."/>
            <person name="Numata K."/>
            <person name="Arakawa K."/>
        </authorList>
    </citation>
    <scope>NUCLEOTIDE SEQUENCE</scope>
</reference>
<proteinExistence type="predicted"/>
<dbReference type="Proteomes" id="UP000887013">
    <property type="component" value="Unassembled WGS sequence"/>
</dbReference>
<evidence type="ECO:0000313" key="3">
    <source>
        <dbReference type="EMBL" id="GFT41324.1"/>
    </source>
</evidence>
<dbReference type="Gene3D" id="2.60.40.770">
    <property type="match status" value="1"/>
</dbReference>
<name>A0A8X6P009_NEPPI</name>
<dbReference type="AlphaFoldDB" id="A0A8X6P009"/>
<feature type="chain" id="PRO_5036485598" description="MD-2-related lipid-recognition domain-containing protein" evidence="1">
    <location>
        <begin position="23"/>
        <end position="165"/>
    </location>
</feature>
<dbReference type="EMBL" id="BMAW01110057">
    <property type="protein sequence ID" value="GFT41324.1"/>
    <property type="molecule type" value="Genomic_DNA"/>
</dbReference>
<protein>
    <recommendedName>
        <fullName evidence="2">MD-2-related lipid-recognition domain-containing protein</fullName>
    </recommendedName>
</protein>
<sequence>MDKALCRVLLLLLVQFVLRSEAFQECDGIENGITDFSVEVLDCEYIQLCVVPVGTTLYIKTTFVPQQNLKELKGRVSSKMGVLLVPKGPSRFVCANSISKEAGHCDKTEGLIQGRTYVYIEEFPIRSQYRELQMMIRVELYTGYRPSNNNTILCYEIPLLVTSES</sequence>
<dbReference type="OrthoDB" id="6332846at2759"/>
<organism evidence="3 4">
    <name type="scientific">Nephila pilipes</name>
    <name type="common">Giant wood spider</name>
    <name type="synonym">Nephila maculata</name>
    <dbReference type="NCBI Taxonomy" id="299642"/>
    <lineage>
        <taxon>Eukaryota</taxon>
        <taxon>Metazoa</taxon>
        <taxon>Ecdysozoa</taxon>
        <taxon>Arthropoda</taxon>
        <taxon>Chelicerata</taxon>
        <taxon>Arachnida</taxon>
        <taxon>Araneae</taxon>
        <taxon>Araneomorphae</taxon>
        <taxon>Entelegynae</taxon>
        <taxon>Araneoidea</taxon>
        <taxon>Nephilidae</taxon>
        <taxon>Nephila</taxon>
    </lineage>
</organism>
<feature type="signal peptide" evidence="1">
    <location>
        <begin position="1"/>
        <end position="22"/>
    </location>
</feature>
<accession>A0A8X6P009</accession>